<dbReference type="Proteomes" id="UP000195437">
    <property type="component" value="Chromosome"/>
</dbReference>
<dbReference type="InterPro" id="IPR010499">
    <property type="entry name" value="AraC_E-bd"/>
</dbReference>
<evidence type="ECO:0000259" key="4">
    <source>
        <dbReference type="PROSITE" id="PS01124"/>
    </source>
</evidence>
<dbReference type="KEGG" id="tum:CBW65_01450"/>
<accession>A0A1Y0IHB5</accession>
<proteinExistence type="predicted"/>
<reference evidence="6" key="1">
    <citation type="submission" date="2017-05" db="EMBL/GenBank/DDBJ databases">
        <authorList>
            <person name="Sung H."/>
        </authorList>
    </citation>
    <scope>NUCLEOTIDE SEQUENCE [LARGE SCALE GENOMIC DNA]</scope>
    <source>
        <strain evidence="6">AR23208</strain>
    </source>
</reference>
<dbReference type="SMART" id="SM00342">
    <property type="entry name" value="HTH_ARAC"/>
    <property type="match status" value="1"/>
</dbReference>
<dbReference type="OrthoDB" id="9801123at2"/>
<dbReference type="InterPro" id="IPR018060">
    <property type="entry name" value="HTH_AraC"/>
</dbReference>
<dbReference type="PROSITE" id="PS01124">
    <property type="entry name" value="HTH_ARAC_FAMILY_2"/>
    <property type="match status" value="1"/>
</dbReference>
<keyword evidence="2" id="KW-0238">DNA-binding</keyword>
<dbReference type="Gene3D" id="3.20.80.10">
    <property type="entry name" value="Regulatory factor, effector binding domain"/>
    <property type="match status" value="1"/>
</dbReference>
<dbReference type="Pfam" id="PF14526">
    <property type="entry name" value="Cass2"/>
    <property type="match status" value="1"/>
</dbReference>
<sequence length="293" mass="33620">MEYIERIQATLDYMERHLDRPVTMEELAKVACFSVFHFHRVFVLTLGDTAADYLRKRRLAKAAELLRTTDQRVLDIALTSGFQSHETFARAFKRQFQLTPLEYRKSGVSLGLQPYVTLMHAPRLSEGGITMTPTIVTKSAFKLIGYGFETETNEGKNHEDIPAFWQRYLQENLRVNIPNKLRPNVEIGMCTNFEPETGRFTYVIGYEAESFDNVPEGLMCLTVPEATYAVFTSPKASSADFVSSIQETWNQAYQEWFPTSGYQACSPEFECYDERAESDTDKQVEIYIAIVKE</sequence>
<dbReference type="SUPFAM" id="SSF55136">
    <property type="entry name" value="Probable bacterial effector-binding domain"/>
    <property type="match status" value="1"/>
</dbReference>
<evidence type="ECO:0000313" key="5">
    <source>
        <dbReference type="EMBL" id="ARU59868.1"/>
    </source>
</evidence>
<evidence type="ECO:0000256" key="2">
    <source>
        <dbReference type="ARBA" id="ARBA00023125"/>
    </source>
</evidence>
<dbReference type="InterPro" id="IPR009057">
    <property type="entry name" value="Homeodomain-like_sf"/>
</dbReference>
<keyword evidence="6" id="KW-1185">Reference proteome</keyword>
<dbReference type="InterPro" id="IPR029441">
    <property type="entry name" value="Cass2"/>
</dbReference>
<dbReference type="InterPro" id="IPR020449">
    <property type="entry name" value="Tscrpt_reg_AraC-type_HTH"/>
</dbReference>
<evidence type="ECO:0000256" key="3">
    <source>
        <dbReference type="ARBA" id="ARBA00023163"/>
    </source>
</evidence>
<dbReference type="EMBL" id="CP021434">
    <property type="protein sequence ID" value="ARU59868.1"/>
    <property type="molecule type" value="Genomic_DNA"/>
</dbReference>
<dbReference type="AlphaFoldDB" id="A0A1Y0IHB5"/>
<dbReference type="InterPro" id="IPR050959">
    <property type="entry name" value="MarA-like"/>
</dbReference>
<keyword evidence="1" id="KW-0805">Transcription regulation</keyword>
<organism evidence="5 6">
    <name type="scientific">Tumebacillus avium</name>
    <dbReference type="NCBI Taxonomy" id="1903704"/>
    <lineage>
        <taxon>Bacteria</taxon>
        <taxon>Bacillati</taxon>
        <taxon>Bacillota</taxon>
        <taxon>Bacilli</taxon>
        <taxon>Bacillales</taxon>
        <taxon>Alicyclobacillaceae</taxon>
        <taxon>Tumebacillus</taxon>
    </lineage>
</organism>
<keyword evidence="3" id="KW-0804">Transcription</keyword>
<dbReference type="SMART" id="SM00871">
    <property type="entry name" value="AraC_E_bind"/>
    <property type="match status" value="1"/>
</dbReference>
<dbReference type="GO" id="GO:0003700">
    <property type="term" value="F:DNA-binding transcription factor activity"/>
    <property type="evidence" value="ECO:0007669"/>
    <property type="project" value="InterPro"/>
</dbReference>
<dbReference type="RefSeq" id="WP_087455255.1">
    <property type="nucleotide sequence ID" value="NZ_CP021434.1"/>
</dbReference>
<dbReference type="PRINTS" id="PR00032">
    <property type="entry name" value="HTHARAC"/>
</dbReference>
<dbReference type="GO" id="GO:0043565">
    <property type="term" value="F:sequence-specific DNA binding"/>
    <property type="evidence" value="ECO:0007669"/>
    <property type="project" value="InterPro"/>
</dbReference>
<gene>
    <name evidence="5" type="ORF">CBW65_01450</name>
</gene>
<dbReference type="Pfam" id="PF12833">
    <property type="entry name" value="HTH_18"/>
    <property type="match status" value="1"/>
</dbReference>
<name>A0A1Y0IHB5_9BACL</name>
<dbReference type="InterPro" id="IPR018062">
    <property type="entry name" value="HTH_AraC-typ_CS"/>
</dbReference>
<dbReference type="PANTHER" id="PTHR47504">
    <property type="entry name" value="RIGHT ORIGIN-BINDING PROTEIN"/>
    <property type="match status" value="1"/>
</dbReference>
<protein>
    <recommendedName>
        <fullName evidence="4">HTH araC/xylS-type domain-containing protein</fullName>
    </recommendedName>
</protein>
<evidence type="ECO:0000256" key="1">
    <source>
        <dbReference type="ARBA" id="ARBA00023015"/>
    </source>
</evidence>
<evidence type="ECO:0000313" key="6">
    <source>
        <dbReference type="Proteomes" id="UP000195437"/>
    </source>
</evidence>
<dbReference type="PROSITE" id="PS00041">
    <property type="entry name" value="HTH_ARAC_FAMILY_1"/>
    <property type="match status" value="1"/>
</dbReference>
<feature type="domain" description="HTH araC/xylS-type" evidence="4">
    <location>
        <begin position="8"/>
        <end position="106"/>
    </location>
</feature>
<dbReference type="PANTHER" id="PTHR47504:SF5">
    <property type="entry name" value="RIGHT ORIGIN-BINDING PROTEIN"/>
    <property type="match status" value="1"/>
</dbReference>
<dbReference type="Gene3D" id="1.10.10.60">
    <property type="entry name" value="Homeodomain-like"/>
    <property type="match status" value="2"/>
</dbReference>
<dbReference type="InterPro" id="IPR011256">
    <property type="entry name" value="Reg_factor_effector_dom_sf"/>
</dbReference>
<dbReference type="SUPFAM" id="SSF46689">
    <property type="entry name" value="Homeodomain-like"/>
    <property type="match status" value="2"/>
</dbReference>